<comment type="caution">
    <text evidence="1">The sequence shown here is derived from an EMBL/GenBank/DDBJ whole genome shotgun (WGS) entry which is preliminary data.</text>
</comment>
<protein>
    <submittedName>
        <fullName evidence="1">UPF0568 protein-like protein</fullName>
    </submittedName>
</protein>
<dbReference type="VEuPathDB" id="VectorBase:LDEU001091"/>
<dbReference type="Proteomes" id="UP000288716">
    <property type="component" value="Unassembled WGS sequence"/>
</dbReference>
<evidence type="ECO:0000313" key="1">
    <source>
        <dbReference type="EMBL" id="RWS30951.1"/>
    </source>
</evidence>
<proteinExistence type="predicted"/>
<dbReference type="Pfam" id="PF10036">
    <property type="entry name" value="RLL"/>
    <property type="match status" value="1"/>
</dbReference>
<dbReference type="PANTHER" id="PTHR15924">
    <property type="entry name" value="CLE"/>
    <property type="match status" value="1"/>
</dbReference>
<dbReference type="InterPro" id="IPR019265">
    <property type="entry name" value="RTRAF"/>
</dbReference>
<reference evidence="1 2" key="1">
    <citation type="journal article" date="2018" name="Gigascience">
        <title>Genomes of trombidid mites reveal novel predicted allergens and laterally-transferred genes associated with secondary metabolism.</title>
        <authorList>
            <person name="Dong X."/>
            <person name="Chaisiri K."/>
            <person name="Xia D."/>
            <person name="Armstrong S.D."/>
            <person name="Fang Y."/>
            <person name="Donnelly M.J."/>
            <person name="Kadowaki T."/>
            <person name="McGarry J.W."/>
            <person name="Darby A.C."/>
            <person name="Makepeace B.L."/>
        </authorList>
    </citation>
    <scope>NUCLEOTIDE SEQUENCE [LARGE SCALE GENOMIC DNA]</scope>
    <source>
        <strain evidence="1">UoL-UT</strain>
    </source>
</reference>
<dbReference type="EMBL" id="NCKV01000318">
    <property type="protein sequence ID" value="RWS30951.1"/>
    <property type="molecule type" value="Genomic_DNA"/>
</dbReference>
<dbReference type="OrthoDB" id="514167at2759"/>
<keyword evidence="2" id="KW-1185">Reference proteome</keyword>
<evidence type="ECO:0000313" key="2">
    <source>
        <dbReference type="Proteomes" id="UP000288716"/>
    </source>
</evidence>
<organism evidence="1 2">
    <name type="scientific">Leptotrombidium deliense</name>
    <dbReference type="NCBI Taxonomy" id="299467"/>
    <lineage>
        <taxon>Eukaryota</taxon>
        <taxon>Metazoa</taxon>
        <taxon>Ecdysozoa</taxon>
        <taxon>Arthropoda</taxon>
        <taxon>Chelicerata</taxon>
        <taxon>Arachnida</taxon>
        <taxon>Acari</taxon>
        <taxon>Acariformes</taxon>
        <taxon>Trombidiformes</taxon>
        <taxon>Prostigmata</taxon>
        <taxon>Anystina</taxon>
        <taxon>Parasitengona</taxon>
        <taxon>Trombiculoidea</taxon>
        <taxon>Trombiculidae</taxon>
        <taxon>Leptotrombidium</taxon>
    </lineage>
</organism>
<feature type="non-terminal residue" evidence="1">
    <location>
        <position position="1"/>
    </location>
</feature>
<sequence>YLRDVSCPFTVNDKLAVIDWLLGFSLRLQYEDETDLIEGKSENGNESCNAPKVVTNNPFDRLDFNSSEFKEGVSKLAQLLNVPEHPDHLVTLQAVSLLLEKITKRNAKDSSTTTNKANKSNSFTIESAVLGLDTGDVVLNRAAKVLRLLHIEDLRNLQTQINQLIVTVQSLTANPKTDTALGKVGR</sequence>
<gene>
    <name evidence="1" type="ORF">B4U80_05055</name>
</gene>
<accession>A0A443STW6</accession>
<name>A0A443STW6_9ACAR</name>
<dbReference type="STRING" id="299467.A0A443STW6"/>
<dbReference type="AlphaFoldDB" id="A0A443STW6"/>